<dbReference type="AlphaFoldDB" id="A0A9X4GKE3"/>
<organism evidence="2 3">
    <name type="scientific">Citrobacter portucalensis</name>
    <dbReference type="NCBI Taxonomy" id="1639133"/>
    <lineage>
        <taxon>Bacteria</taxon>
        <taxon>Pseudomonadati</taxon>
        <taxon>Pseudomonadota</taxon>
        <taxon>Gammaproteobacteria</taxon>
        <taxon>Enterobacterales</taxon>
        <taxon>Enterobacteriaceae</taxon>
        <taxon>Citrobacter</taxon>
        <taxon>Citrobacter freundii complex</taxon>
    </lineage>
</organism>
<dbReference type="PROSITE" id="PS51257">
    <property type="entry name" value="PROKAR_LIPOPROTEIN"/>
    <property type="match status" value="1"/>
</dbReference>
<dbReference type="EMBL" id="JAKIHW010000001">
    <property type="protein sequence ID" value="MDE9616768.1"/>
    <property type="molecule type" value="Genomic_DNA"/>
</dbReference>
<comment type="caution">
    <text evidence="2">The sequence shown here is derived from an EMBL/GenBank/DDBJ whole genome shotgun (WGS) entry which is preliminary data.</text>
</comment>
<evidence type="ECO:0000313" key="2">
    <source>
        <dbReference type="EMBL" id="MDE9616768.1"/>
    </source>
</evidence>
<feature type="signal peptide" evidence="1">
    <location>
        <begin position="1"/>
        <end position="23"/>
    </location>
</feature>
<name>A0A9X4GKE3_9ENTR</name>
<evidence type="ECO:0008006" key="4">
    <source>
        <dbReference type="Google" id="ProtNLM"/>
    </source>
</evidence>
<protein>
    <recommendedName>
        <fullName evidence="4">Lipoprotein</fullName>
    </recommendedName>
</protein>
<proteinExistence type="predicted"/>
<evidence type="ECO:0000313" key="3">
    <source>
        <dbReference type="Proteomes" id="UP001147005"/>
    </source>
</evidence>
<sequence length="125" mass="14035">MQNKNDKTILRFALLVLFTSMLSGCTLTRVSDSSHAKEIKELNVIGLSLETARKRATEKGFVCSEYGNVNTVVTDDGEHRWLQTECSKKSAELFCPQMRFVVLNVDPSTNTVVDVGNYINQHTCF</sequence>
<feature type="chain" id="PRO_5040989024" description="Lipoprotein" evidence="1">
    <location>
        <begin position="24"/>
        <end position="125"/>
    </location>
</feature>
<accession>A0A9X4GKE3</accession>
<reference evidence="2" key="1">
    <citation type="submission" date="2022-01" db="EMBL/GenBank/DDBJ databases">
        <title>Genetic Characterization of Carbapenem-resistant Citrobacter spp. from China: a multicenter study.</title>
        <authorList>
            <person name="Ye L."/>
        </authorList>
    </citation>
    <scope>NUCLEOTIDE SEQUENCE</scope>
    <source>
        <strain evidence="2">IR5432</strain>
    </source>
</reference>
<keyword evidence="1" id="KW-0732">Signal</keyword>
<gene>
    <name evidence="2" type="ORF">L2111_01475</name>
</gene>
<evidence type="ECO:0000256" key="1">
    <source>
        <dbReference type="SAM" id="SignalP"/>
    </source>
</evidence>
<dbReference type="Proteomes" id="UP001147005">
    <property type="component" value="Unassembled WGS sequence"/>
</dbReference>